<feature type="domain" description="SusD-like N-terminal" evidence="8">
    <location>
        <begin position="40"/>
        <end position="200"/>
    </location>
</feature>
<dbReference type="Pfam" id="PF14322">
    <property type="entry name" value="SusD-like_3"/>
    <property type="match status" value="1"/>
</dbReference>
<evidence type="ECO:0000313" key="9">
    <source>
        <dbReference type="EMBL" id="SKB64885.1"/>
    </source>
</evidence>
<sequence length="517" mass="58090">MFRYIYISLIATALLFVSCEHALDLIPEDQVSGGNFFKTEADFTQALNAAYHPLRVVGPDYYVSEMRSDNTHYEHNPAIQGTAVTMRSDIANFTNDASNNYSNQMYYESYRGISRANIILGQIDQSALSQEAKDRFKGEALFLRAFYYFKLVRYFGGVPLYLQQVTNEEEAFLPRSPRAEVYNQIVADARQAIDLLNVPSGFPQSGYATKGSATMLLADVYATLGQYGETEKLLLDLGTMGYDLLNNYADVFSTANKNSRESIFEVQFMEGLETGMQSNFIYIFLPKCYNTSLITFGVPTRNTATDGGGGWNTPTQDLINAYEPGDPRLETSIGIAEGTYDGSYYFTLEADKPVTGYEAPVGKVGVPYIKKYLNPHSNPNNTDDNWPVYRYADALLLLAEVQNEQGKIAEALVHLNKVRNRAMPDATPLATGSKEVLRELILHERRVELAFENKRWFDLIRADKAVEVMNAYGEAMKQQHSYLLPASYQVDERKLLYPLPFAEVGVNPELANDPDNL</sequence>
<feature type="domain" description="RagB/SusD" evidence="7">
    <location>
        <begin position="261"/>
        <end position="512"/>
    </location>
</feature>
<dbReference type="STRING" id="623280.SAMN05660226_02500"/>
<evidence type="ECO:0000256" key="4">
    <source>
        <dbReference type="ARBA" id="ARBA00023136"/>
    </source>
</evidence>
<comment type="similarity">
    <text evidence="2">Belongs to the SusD family.</text>
</comment>
<evidence type="ECO:0000256" key="2">
    <source>
        <dbReference type="ARBA" id="ARBA00006275"/>
    </source>
</evidence>
<evidence type="ECO:0000256" key="1">
    <source>
        <dbReference type="ARBA" id="ARBA00004442"/>
    </source>
</evidence>
<dbReference type="InterPro" id="IPR012944">
    <property type="entry name" value="SusD_RagB_dom"/>
</dbReference>
<name>A0A1T5CZG2_9SPHI</name>
<dbReference type="Gene3D" id="1.25.40.390">
    <property type="match status" value="1"/>
</dbReference>
<accession>A0A1T5CZG2</accession>
<dbReference type="Pfam" id="PF07980">
    <property type="entry name" value="SusD_RagB"/>
    <property type="match status" value="1"/>
</dbReference>
<dbReference type="AlphaFoldDB" id="A0A1T5CZG2"/>
<keyword evidence="3 6" id="KW-0732">Signal</keyword>
<organism evidence="9 10">
    <name type="scientific">Parapedobacter luteus</name>
    <dbReference type="NCBI Taxonomy" id="623280"/>
    <lineage>
        <taxon>Bacteria</taxon>
        <taxon>Pseudomonadati</taxon>
        <taxon>Bacteroidota</taxon>
        <taxon>Sphingobacteriia</taxon>
        <taxon>Sphingobacteriales</taxon>
        <taxon>Sphingobacteriaceae</taxon>
        <taxon>Parapedobacter</taxon>
    </lineage>
</organism>
<protein>
    <submittedName>
        <fullName evidence="9">Starch-binding associating with outer membrane</fullName>
    </submittedName>
</protein>
<evidence type="ECO:0000259" key="7">
    <source>
        <dbReference type="Pfam" id="PF07980"/>
    </source>
</evidence>
<proteinExistence type="inferred from homology"/>
<dbReference type="CDD" id="cd08977">
    <property type="entry name" value="SusD"/>
    <property type="match status" value="1"/>
</dbReference>
<reference evidence="9 10" key="1">
    <citation type="submission" date="2017-02" db="EMBL/GenBank/DDBJ databases">
        <authorList>
            <person name="Peterson S.W."/>
        </authorList>
    </citation>
    <scope>NUCLEOTIDE SEQUENCE [LARGE SCALE GENOMIC DNA]</scope>
    <source>
        <strain evidence="9 10">DSM 22899</strain>
    </source>
</reference>
<feature type="chain" id="PRO_5012459466" evidence="6">
    <location>
        <begin position="23"/>
        <end position="517"/>
    </location>
</feature>
<keyword evidence="4" id="KW-0472">Membrane</keyword>
<dbReference type="GO" id="GO:0009279">
    <property type="term" value="C:cell outer membrane"/>
    <property type="evidence" value="ECO:0007669"/>
    <property type="project" value="UniProtKB-SubCell"/>
</dbReference>
<evidence type="ECO:0000259" key="8">
    <source>
        <dbReference type="Pfam" id="PF14322"/>
    </source>
</evidence>
<dbReference type="EMBL" id="FUYS01000005">
    <property type="protein sequence ID" value="SKB64885.1"/>
    <property type="molecule type" value="Genomic_DNA"/>
</dbReference>
<dbReference type="InterPro" id="IPR033985">
    <property type="entry name" value="SusD-like_N"/>
</dbReference>
<keyword evidence="5" id="KW-0998">Cell outer membrane</keyword>
<dbReference type="InterPro" id="IPR011990">
    <property type="entry name" value="TPR-like_helical_dom_sf"/>
</dbReference>
<dbReference type="RefSeq" id="WP_079717173.1">
    <property type="nucleotide sequence ID" value="NZ_FUYS01000005.1"/>
</dbReference>
<evidence type="ECO:0000256" key="3">
    <source>
        <dbReference type="ARBA" id="ARBA00022729"/>
    </source>
</evidence>
<evidence type="ECO:0000256" key="6">
    <source>
        <dbReference type="SAM" id="SignalP"/>
    </source>
</evidence>
<feature type="signal peptide" evidence="6">
    <location>
        <begin position="1"/>
        <end position="22"/>
    </location>
</feature>
<comment type="subcellular location">
    <subcellularLocation>
        <location evidence="1">Cell outer membrane</location>
    </subcellularLocation>
</comment>
<evidence type="ECO:0000256" key="5">
    <source>
        <dbReference type="ARBA" id="ARBA00023237"/>
    </source>
</evidence>
<dbReference type="PROSITE" id="PS51257">
    <property type="entry name" value="PROKAR_LIPOPROTEIN"/>
    <property type="match status" value="1"/>
</dbReference>
<evidence type="ECO:0000313" key="10">
    <source>
        <dbReference type="Proteomes" id="UP000190541"/>
    </source>
</evidence>
<dbReference type="SUPFAM" id="SSF48452">
    <property type="entry name" value="TPR-like"/>
    <property type="match status" value="1"/>
</dbReference>
<keyword evidence="10" id="KW-1185">Reference proteome</keyword>
<dbReference type="Proteomes" id="UP000190541">
    <property type="component" value="Unassembled WGS sequence"/>
</dbReference>
<gene>
    <name evidence="9" type="ORF">SAMN05660226_02500</name>
</gene>
<dbReference type="OrthoDB" id="993981at2"/>